<reference evidence="2 3" key="1">
    <citation type="submission" date="2024-06" db="EMBL/GenBank/DDBJ databases">
        <authorList>
            <person name="Kaempfer P."/>
            <person name="Viver T."/>
        </authorList>
    </citation>
    <scope>NUCLEOTIDE SEQUENCE [LARGE SCALE GENOMIC DNA]</scope>
    <source>
        <strain evidence="2 3">ST-37</strain>
    </source>
</reference>
<evidence type="ECO:0000313" key="3">
    <source>
        <dbReference type="Proteomes" id="UP001629058"/>
    </source>
</evidence>
<dbReference type="EMBL" id="JBELPY010000014">
    <property type="protein sequence ID" value="MFL9835571.1"/>
    <property type="molecule type" value="Genomic_DNA"/>
</dbReference>
<feature type="region of interest" description="Disordered" evidence="1">
    <location>
        <begin position="1"/>
        <end position="29"/>
    </location>
</feature>
<proteinExistence type="predicted"/>
<protein>
    <submittedName>
        <fullName evidence="2">Uncharacterized protein</fullName>
    </submittedName>
</protein>
<gene>
    <name evidence="2" type="ORF">ABS765_16255</name>
</gene>
<feature type="compositionally biased region" description="Basic and acidic residues" evidence="1">
    <location>
        <begin position="8"/>
        <end position="19"/>
    </location>
</feature>
<evidence type="ECO:0000256" key="1">
    <source>
        <dbReference type="SAM" id="MobiDB-lite"/>
    </source>
</evidence>
<name>A0ABW8Y5U5_9FLAO</name>
<evidence type="ECO:0000313" key="2">
    <source>
        <dbReference type="EMBL" id="MFL9835571.1"/>
    </source>
</evidence>
<dbReference type="RefSeq" id="WP_408092440.1">
    <property type="nucleotide sequence ID" value="NZ_JBELPY010000014.1"/>
</dbReference>
<dbReference type="Proteomes" id="UP001629058">
    <property type="component" value="Unassembled WGS sequence"/>
</dbReference>
<keyword evidence="3" id="KW-1185">Reference proteome</keyword>
<feature type="compositionally biased region" description="Low complexity" evidence="1">
    <location>
        <begin position="20"/>
        <end position="29"/>
    </location>
</feature>
<organism evidence="2 3">
    <name type="scientific">Chryseobacterium terrae</name>
    <dbReference type="NCBI Taxonomy" id="3163299"/>
    <lineage>
        <taxon>Bacteria</taxon>
        <taxon>Pseudomonadati</taxon>
        <taxon>Bacteroidota</taxon>
        <taxon>Flavobacteriia</taxon>
        <taxon>Flavobacteriales</taxon>
        <taxon>Weeksellaceae</taxon>
        <taxon>Chryseobacterium group</taxon>
        <taxon>Chryseobacterium</taxon>
    </lineage>
</organism>
<comment type="caution">
    <text evidence="2">The sequence shown here is derived from an EMBL/GenBank/DDBJ whole genome shotgun (WGS) entry which is preliminary data.</text>
</comment>
<sequence>MNATKNYSGKDKTTRRTETTKVTSTTSSLRKLASKTKDFKRNSERQTEISTYSTASNGFLKCRFLPKQEDVEICRDCKDIINIERDFYKSLSTFSSQYNLNPMQTRDFDYPYNIALAIWDIGGKMKRINEDWSNFKLIIENEKIQFAKQETFDVGTTLFFIPVLPLFQMFSNKKLKQNAELLLSVYCYLYKVADVPYYRQEDSYLYWIYDMHEEWLTQDNKDEEDLQEYRREFLISKNIGNKIEQKISNIKNLEFFNHRLNNFKVKNEFDRDCQKIASDAFALYLQYPTKKVFSNKPSSEENPYDDDYCNTAIGMEKYISFVPDTKGSLYRNIEESINAEFNEYGSIEEPTIYIPINGRSITTADFDFEKRFFSLIENLHDLLTT</sequence>
<accession>A0ABW8Y5U5</accession>